<protein>
    <submittedName>
        <fullName evidence="2">Uncharacterized protein</fullName>
    </submittedName>
</protein>
<accession>A0A2A5CAR0</accession>
<evidence type="ECO:0000313" key="2">
    <source>
        <dbReference type="EMBL" id="PCJ40939.1"/>
    </source>
</evidence>
<feature type="signal peptide" evidence="1">
    <location>
        <begin position="1"/>
        <end position="22"/>
    </location>
</feature>
<gene>
    <name evidence="2" type="ORF">COA71_10085</name>
</gene>
<reference evidence="3" key="1">
    <citation type="submission" date="2017-08" db="EMBL/GenBank/DDBJ databases">
        <title>A dynamic microbial community with high functional redundancy inhabits the cold, oxic subseafloor aquifer.</title>
        <authorList>
            <person name="Tully B.J."/>
            <person name="Wheat C.G."/>
            <person name="Glazer B.T."/>
            <person name="Huber J.A."/>
        </authorList>
    </citation>
    <scope>NUCLEOTIDE SEQUENCE [LARGE SCALE GENOMIC DNA]</scope>
</reference>
<comment type="caution">
    <text evidence="2">The sequence shown here is derived from an EMBL/GenBank/DDBJ whole genome shotgun (WGS) entry which is preliminary data.</text>
</comment>
<proteinExistence type="predicted"/>
<dbReference type="EMBL" id="NVWI01000007">
    <property type="protein sequence ID" value="PCJ40939.1"/>
    <property type="molecule type" value="Genomic_DNA"/>
</dbReference>
<sequence>MKFFNMVLLTTTALLVSASSLAQLVTFESGTPASASEMNANFATVVEAIETLETKVAALEDAESNRDVTNRSYRVFAFHNRIEQQVNAEDATFLDIVSAGTFVISFDADSATFATVQGVTQEREIGMGWSLVDPDPGVMDDEYEAPTPPFMSDTMTEILTGANGLLLPYTQNEIGLINIDGIEAVFNVSPSGGVLFGGSRLIGADSFEAGLYIGVEVFPVDQ</sequence>
<name>A0A2A5CAR0_9GAMM</name>
<evidence type="ECO:0000313" key="3">
    <source>
        <dbReference type="Proteomes" id="UP000228987"/>
    </source>
</evidence>
<dbReference type="AlphaFoldDB" id="A0A2A5CAR0"/>
<dbReference type="Proteomes" id="UP000228987">
    <property type="component" value="Unassembled WGS sequence"/>
</dbReference>
<evidence type="ECO:0000256" key="1">
    <source>
        <dbReference type="SAM" id="SignalP"/>
    </source>
</evidence>
<feature type="chain" id="PRO_5013173133" evidence="1">
    <location>
        <begin position="23"/>
        <end position="222"/>
    </location>
</feature>
<keyword evidence="1" id="KW-0732">Signal</keyword>
<organism evidence="2 3">
    <name type="scientific">SAR86 cluster bacterium</name>
    <dbReference type="NCBI Taxonomy" id="2030880"/>
    <lineage>
        <taxon>Bacteria</taxon>
        <taxon>Pseudomonadati</taxon>
        <taxon>Pseudomonadota</taxon>
        <taxon>Gammaproteobacteria</taxon>
        <taxon>SAR86 cluster</taxon>
    </lineage>
</organism>